<gene>
    <name evidence="1" type="ORF">CR513_04505</name>
</gene>
<protein>
    <recommendedName>
        <fullName evidence="3">Retrovirus-related Pol polyprotein from transposon TNT 1-94</fullName>
    </recommendedName>
</protein>
<sequence>MLSKARLPKHFWGEAIYTIVHVINLIPTVALNTKVLDKIWFGKDVKLGSVSSLGMVRMSMVISCMILLRRNFVRSYDVQFMEDQTIEDIDKVKKTTPKKENNLSKIDPVRMPVHDLDTIDNNVQNGEKHNYVGDQ</sequence>
<dbReference type="Proteomes" id="UP000257109">
    <property type="component" value="Unassembled WGS sequence"/>
</dbReference>
<evidence type="ECO:0000313" key="1">
    <source>
        <dbReference type="EMBL" id="RDY10906.1"/>
    </source>
</evidence>
<proteinExistence type="predicted"/>
<evidence type="ECO:0008006" key="3">
    <source>
        <dbReference type="Google" id="ProtNLM"/>
    </source>
</evidence>
<dbReference type="EMBL" id="QJKJ01000751">
    <property type="protein sequence ID" value="RDY10906.1"/>
    <property type="molecule type" value="Genomic_DNA"/>
</dbReference>
<organism evidence="1 2">
    <name type="scientific">Mucuna pruriens</name>
    <name type="common">Velvet bean</name>
    <name type="synonym">Dolichos pruriens</name>
    <dbReference type="NCBI Taxonomy" id="157652"/>
    <lineage>
        <taxon>Eukaryota</taxon>
        <taxon>Viridiplantae</taxon>
        <taxon>Streptophyta</taxon>
        <taxon>Embryophyta</taxon>
        <taxon>Tracheophyta</taxon>
        <taxon>Spermatophyta</taxon>
        <taxon>Magnoliopsida</taxon>
        <taxon>eudicotyledons</taxon>
        <taxon>Gunneridae</taxon>
        <taxon>Pentapetalae</taxon>
        <taxon>rosids</taxon>
        <taxon>fabids</taxon>
        <taxon>Fabales</taxon>
        <taxon>Fabaceae</taxon>
        <taxon>Papilionoideae</taxon>
        <taxon>50 kb inversion clade</taxon>
        <taxon>NPAAA clade</taxon>
        <taxon>indigoferoid/millettioid clade</taxon>
        <taxon>Phaseoleae</taxon>
        <taxon>Mucuna</taxon>
    </lineage>
</organism>
<reference evidence="1" key="1">
    <citation type="submission" date="2018-05" db="EMBL/GenBank/DDBJ databases">
        <title>Draft genome of Mucuna pruriens seed.</title>
        <authorList>
            <person name="Nnadi N.E."/>
            <person name="Vos R."/>
            <person name="Hasami M.H."/>
            <person name="Devisetty U.K."/>
            <person name="Aguiy J.C."/>
        </authorList>
    </citation>
    <scope>NUCLEOTIDE SEQUENCE [LARGE SCALE GENOMIC DNA]</scope>
    <source>
        <strain evidence="1">JCA_2017</strain>
    </source>
</reference>
<name>A0A371I788_MUCPR</name>
<accession>A0A371I788</accession>
<dbReference type="OrthoDB" id="1432605at2759"/>
<comment type="caution">
    <text evidence="1">The sequence shown here is derived from an EMBL/GenBank/DDBJ whole genome shotgun (WGS) entry which is preliminary data.</text>
</comment>
<keyword evidence="2" id="KW-1185">Reference proteome</keyword>
<feature type="non-terminal residue" evidence="1">
    <location>
        <position position="1"/>
    </location>
</feature>
<evidence type="ECO:0000313" key="2">
    <source>
        <dbReference type="Proteomes" id="UP000257109"/>
    </source>
</evidence>
<dbReference type="AlphaFoldDB" id="A0A371I788"/>